<proteinExistence type="inferred from homology"/>
<evidence type="ECO:0000256" key="2">
    <source>
        <dbReference type="SAM" id="Phobius"/>
    </source>
</evidence>
<dbReference type="Pfam" id="PF04525">
    <property type="entry name" value="LOR"/>
    <property type="match status" value="1"/>
</dbReference>
<reference evidence="3 4" key="1">
    <citation type="journal article" date="2020" name="IScience">
        <title>Genome Sequencing of the Endangered Kingdonia uniflora (Circaeasteraceae, Ranunculales) Reveals Potential Mechanisms of Evolutionary Specialization.</title>
        <authorList>
            <person name="Sun Y."/>
            <person name="Deng T."/>
            <person name="Zhang A."/>
            <person name="Moore M.J."/>
            <person name="Landis J.B."/>
            <person name="Lin N."/>
            <person name="Zhang H."/>
            <person name="Zhang X."/>
            <person name="Huang J."/>
            <person name="Zhang X."/>
            <person name="Sun H."/>
            <person name="Wang H."/>
        </authorList>
    </citation>
    <scope>NUCLEOTIDE SEQUENCE [LARGE SCALE GENOMIC DNA]</scope>
    <source>
        <strain evidence="3">TB1705</strain>
        <tissue evidence="3">Leaf</tissue>
    </source>
</reference>
<keyword evidence="4" id="KW-1185">Reference proteome</keyword>
<comment type="caution">
    <text evidence="3">The sequence shown here is derived from an EMBL/GenBank/DDBJ whole genome shotgun (WGS) entry which is preliminary data.</text>
</comment>
<keyword evidence="2" id="KW-0472">Membrane</keyword>
<dbReference type="InterPro" id="IPR038595">
    <property type="entry name" value="LOR_sf"/>
</dbReference>
<dbReference type="InterPro" id="IPR025659">
    <property type="entry name" value="Tubby-like_C"/>
</dbReference>
<dbReference type="Proteomes" id="UP000541444">
    <property type="component" value="Unassembled WGS sequence"/>
</dbReference>
<evidence type="ECO:0000313" key="3">
    <source>
        <dbReference type="EMBL" id="KAF6146458.1"/>
    </source>
</evidence>
<gene>
    <name evidence="3" type="ORF">GIB67_037758</name>
</gene>
<dbReference type="PANTHER" id="PTHR31087">
    <property type="match status" value="1"/>
</dbReference>
<dbReference type="EMBL" id="JACGCM010001976">
    <property type="protein sequence ID" value="KAF6146458.1"/>
    <property type="molecule type" value="Genomic_DNA"/>
</dbReference>
<protein>
    <submittedName>
        <fullName evidence="3">Uncharacterized protein</fullName>
    </submittedName>
</protein>
<accession>A0A7J7LV69</accession>
<dbReference type="Gene3D" id="2.40.160.200">
    <property type="entry name" value="LURP1-related"/>
    <property type="match status" value="1"/>
</dbReference>
<keyword evidence="2" id="KW-0812">Transmembrane</keyword>
<feature type="transmembrane region" description="Helical" evidence="2">
    <location>
        <begin position="50"/>
        <end position="72"/>
    </location>
</feature>
<comment type="similarity">
    <text evidence="1">Belongs to the LOR family.</text>
</comment>
<name>A0A7J7LV69_9MAGN</name>
<sequence>MNVTGGNFKVTDINGRIVFKTKGQLLTLHNRRILYDVTGMPISMKEKVSFNITLIVLFYYNCLTTATWHWLWGKSQVMCDFKVKGSWLDRSCVIYHGDSNTIIAQVRIILRPT</sequence>
<dbReference type="OrthoDB" id="97518at2759"/>
<keyword evidence="2" id="KW-1133">Transmembrane helix</keyword>
<dbReference type="AlphaFoldDB" id="A0A7J7LV69"/>
<organism evidence="3 4">
    <name type="scientific">Kingdonia uniflora</name>
    <dbReference type="NCBI Taxonomy" id="39325"/>
    <lineage>
        <taxon>Eukaryota</taxon>
        <taxon>Viridiplantae</taxon>
        <taxon>Streptophyta</taxon>
        <taxon>Embryophyta</taxon>
        <taxon>Tracheophyta</taxon>
        <taxon>Spermatophyta</taxon>
        <taxon>Magnoliopsida</taxon>
        <taxon>Ranunculales</taxon>
        <taxon>Circaeasteraceae</taxon>
        <taxon>Kingdonia</taxon>
    </lineage>
</organism>
<dbReference type="InterPro" id="IPR007612">
    <property type="entry name" value="LOR"/>
</dbReference>
<dbReference type="PANTHER" id="PTHR31087:SF85">
    <property type="entry name" value="PROTEIN LURP-ONE-RELATED 7"/>
    <property type="match status" value="1"/>
</dbReference>
<evidence type="ECO:0000313" key="4">
    <source>
        <dbReference type="Proteomes" id="UP000541444"/>
    </source>
</evidence>
<dbReference type="SUPFAM" id="SSF54518">
    <property type="entry name" value="Tubby C-terminal domain-like"/>
    <property type="match status" value="1"/>
</dbReference>
<evidence type="ECO:0000256" key="1">
    <source>
        <dbReference type="ARBA" id="ARBA00005437"/>
    </source>
</evidence>